<keyword evidence="4" id="KW-1185">Reference proteome</keyword>
<evidence type="ECO:0000313" key="3">
    <source>
        <dbReference type="EMBL" id="CAG9822224.1"/>
    </source>
</evidence>
<dbReference type="Pfam" id="PF13837">
    <property type="entry name" value="Myb_DNA-bind_4"/>
    <property type="match status" value="1"/>
</dbReference>
<gene>
    <name evidence="3" type="ORF">PHAECO_LOCUS9675</name>
</gene>
<feature type="domain" description="Myb/SANT-like DNA-binding" evidence="2">
    <location>
        <begin position="83"/>
        <end position="169"/>
    </location>
</feature>
<reference evidence="3" key="2">
    <citation type="submission" date="2022-10" db="EMBL/GenBank/DDBJ databases">
        <authorList>
            <consortium name="ENA_rothamsted_submissions"/>
            <consortium name="culmorum"/>
            <person name="King R."/>
        </authorList>
    </citation>
    <scope>NUCLEOTIDE SEQUENCE</scope>
</reference>
<reference evidence="3" key="1">
    <citation type="submission" date="2022-01" db="EMBL/GenBank/DDBJ databases">
        <authorList>
            <person name="King R."/>
        </authorList>
    </citation>
    <scope>NUCLEOTIDE SEQUENCE</scope>
</reference>
<name>A0A9N9SH68_PHACE</name>
<feature type="region of interest" description="Disordered" evidence="1">
    <location>
        <begin position="174"/>
        <end position="219"/>
    </location>
</feature>
<accession>A0A9N9SH68</accession>
<protein>
    <recommendedName>
        <fullName evidence="2">Myb/SANT-like DNA-binding domain-containing protein</fullName>
    </recommendedName>
</protein>
<evidence type="ECO:0000313" key="4">
    <source>
        <dbReference type="Proteomes" id="UP001153737"/>
    </source>
</evidence>
<dbReference type="OrthoDB" id="6778282at2759"/>
<dbReference type="Gene3D" id="1.10.10.60">
    <property type="entry name" value="Homeodomain-like"/>
    <property type="match status" value="1"/>
</dbReference>
<dbReference type="EMBL" id="OU896711">
    <property type="protein sequence ID" value="CAG9822224.1"/>
    <property type="molecule type" value="Genomic_DNA"/>
</dbReference>
<dbReference type="InterPro" id="IPR044822">
    <property type="entry name" value="Myb_DNA-bind_4"/>
</dbReference>
<dbReference type="AlphaFoldDB" id="A0A9N9SH68"/>
<evidence type="ECO:0000259" key="2">
    <source>
        <dbReference type="Pfam" id="PF13837"/>
    </source>
</evidence>
<dbReference type="Proteomes" id="UP001153737">
    <property type="component" value="Chromosome 5"/>
</dbReference>
<feature type="compositionally biased region" description="Polar residues" evidence="1">
    <location>
        <begin position="178"/>
        <end position="193"/>
    </location>
</feature>
<sequence length="281" mass="32475">MDGPNIITNGDGNVLLENIKDTSLIYVDWQIANEVFGITFEENINNEAGPTELEILESETETTNPELENENSLISQSDDNFRVMWTRKEILQLISSYKKNLNLFKSSTMRRDKIWKLISTDIKTHSSDQCQNKFKYLKSKYIKKKNNMSSKKSGAKSMNFEFFEEFDDMFRNHPNVEPSFTASSQKGNSSTAIDTVVTEENEPRSRITDKDERAENENSVKVTKKEVKKDMKQILAEYNENLAIKEAAKQKRHEENIQLKKEALDTFKSCIEKLLNGNKMD</sequence>
<organism evidence="3 4">
    <name type="scientific">Phaedon cochleariae</name>
    <name type="common">Mustard beetle</name>
    <dbReference type="NCBI Taxonomy" id="80249"/>
    <lineage>
        <taxon>Eukaryota</taxon>
        <taxon>Metazoa</taxon>
        <taxon>Ecdysozoa</taxon>
        <taxon>Arthropoda</taxon>
        <taxon>Hexapoda</taxon>
        <taxon>Insecta</taxon>
        <taxon>Pterygota</taxon>
        <taxon>Neoptera</taxon>
        <taxon>Endopterygota</taxon>
        <taxon>Coleoptera</taxon>
        <taxon>Polyphaga</taxon>
        <taxon>Cucujiformia</taxon>
        <taxon>Chrysomeloidea</taxon>
        <taxon>Chrysomelidae</taxon>
        <taxon>Chrysomelinae</taxon>
        <taxon>Chrysomelini</taxon>
        <taxon>Phaedon</taxon>
    </lineage>
</organism>
<evidence type="ECO:0000256" key="1">
    <source>
        <dbReference type="SAM" id="MobiDB-lite"/>
    </source>
</evidence>
<proteinExistence type="predicted"/>
<feature type="compositionally biased region" description="Basic and acidic residues" evidence="1">
    <location>
        <begin position="201"/>
        <end position="219"/>
    </location>
</feature>